<evidence type="ECO:0000313" key="2">
    <source>
        <dbReference type="EMBL" id="CAB4052389.1"/>
    </source>
</evidence>
<reference evidence="2 3" key="1">
    <citation type="submission" date="2020-04" db="EMBL/GenBank/DDBJ databases">
        <authorList>
            <person name="De Canck E."/>
        </authorList>
    </citation>
    <scope>NUCLEOTIDE SEQUENCE [LARGE SCALE GENOMIC DNA]</scope>
    <source>
        <strain evidence="2 3">LMG 9964</strain>
    </source>
</reference>
<dbReference type="Proteomes" id="UP000494102">
    <property type="component" value="Unassembled WGS sequence"/>
</dbReference>
<accession>A0A6J5KDU7</accession>
<evidence type="ECO:0000256" key="1">
    <source>
        <dbReference type="SAM" id="MobiDB-lite"/>
    </source>
</evidence>
<protein>
    <submittedName>
        <fullName evidence="2">Uncharacterized protein</fullName>
    </submittedName>
</protein>
<evidence type="ECO:0000313" key="3">
    <source>
        <dbReference type="Proteomes" id="UP000494102"/>
    </source>
</evidence>
<sequence>METTRKQRGNNAVGKPQGANGQGGRSGAAQPLRAAPDGLGQADGETYDCRLTLLYVSRLGRTCMRTSDTRKLKPAWFGSITGT</sequence>
<dbReference type="AlphaFoldDB" id="A0A6J5KDU7"/>
<proteinExistence type="predicted"/>
<gene>
    <name evidence="2" type="ORF">LMG9964_06079</name>
</gene>
<feature type="region of interest" description="Disordered" evidence="1">
    <location>
        <begin position="1"/>
        <end position="44"/>
    </location>
</feature>
<dbReference type="EMBL" id="CADILN010000014">
    <property type="protein sequence ID" value="CAB4052389.1"/>
    <property type="molecule type" value="Genomic_DNA"/>
</dbReference>
<organism evidence="2 3">
    <name type="scientific">Paraburkholderia phenoliruptrix</name>
    <dbReference type="NCBI Taxonomy" id="252970"/>
    <lineage>
        <taxon>Bacteria</taxon>
        <taxon>Pseudomonadati</taxon>
        <taxon>Pseudomonadota</taxon>
        <taxon>Betaproteobacteria</taxon>
        <taxon>Burkholderiales</taxon>
        <taxon>Burkholderiaceae</taxon>
        <taxon>Paraburkholderia</taxon>
    </lineage>
</organism>
<name>A0A6J5KDU7_9BURK</name>